<dbReference type="GO" id="GO:0016020">
    <property type="term" value="C:membrane"/>
    <property type="evidence" value="ECO:0007669"/>
    <property type="project" value="UniProtKB-SubCell"/>
</dbReference>
<reference evidence="7 8" key="1">
    <citation type="submission" date="2014-03" db="EMBL/GenBank/DDBJ databases">
        <title>Draft genome of the hookworm Oesophagostomum dentatum.</title>
        <authorList>
            <person name="Mitreva M."/>
        </authorList>
    </citation>
    <scope>NUCLEOTIDE SEQUENCE [LARGE SCALE GENOMIC DNA]</scope>
    <source>
        <strain evidence="7 8">OD-Hann</strain>
    </source>
</reference>
<evidence type="ECO:0000313" key="7">
    <source>
        <dbReference type="EMBL" id="KHJ88078.1"/>
    </source>
</evidence>
<evidence type="ECO:0000313" key="8">
    <source>
        <dbReference type="Proteomes" id="UP000053660"/>
    </source>
</evidence>
<dbReference type="PANTHER" id="PTHR22945:SF40">
    <property type="entry name" value="SERPENTINE RECEPTOR, CLASS D (DELTA)-RELATED"/>
    <property type="match status" value="1"/>
</dbReference>
<keyword evidence="5 6" id="KW-0472">Membrane</keyword>
<comment type="subcellular location">
    <subcellularLocation>
        <location evidence="1">Membrane</location>
        <topology evidence="1">Multi-pass membrane protein</topology>
    </subcellularLocation>
</comment>
<dbReference type="Pfam" id="PF10317">
    <property type="entry name" value="7TM_GPCR_Srd"/>
    <property type="match status" value="1"/>
</dbReference>
<keyword evidence="4 6" id="KW-1133">Transmembrane helix</keyword>
<proteinExistence type="inferred from homology"/>
<dbReference type="InterPro" id="IPR019421">
    <property type="entry name" value="7TM_GPCR_serpentine_rcpt_Srd"/>
</dbReference>
<accession>A0A0B1SRZ3</accession>
<evidence type="ECO:0000256" key="3">
    <source>
        <dbReference type="ARBA" id="ARBA00022692"/>
    </source>
</evidence>
<dbReference type="Proteomes" id="UP000053660">
    <property type="component" value="Unassembled WGS sequence"/>
</dbReference>
<dbReference type="InterPro" id="IPR050920">
    <property type="entry name" value="Nematode_rcpt-like_delta"/>
</dbReference>
<evidence type="ECO:0008006" key="9">
    <source>
        <dbReference type="Google" id="ProtNLM"/>
    </source>
</evidence>
<gene>
    <name evidence="7" type="ORF">OESDEN_12132</name>
</gene>
<keyword evidence="8" id="KW-1185">Reference proteome</keyword>
<comment type="similarity">
    <text evidence="2">Belongs to the nematode receptor-like protein srd family.</text>
</comment>
<evidence type="ECO:0000256" key="5">
    <source>
        <dbReference type="ARBA" id="ARBA00023136"/>
    </source>
</evidence>
<dbReference type="AlphaFoldDB" id="A0A0B1SRZ3"/>
<organism evidence="7 8">
    <name type="scientific">Oesophagostomum dentatum</name>
    <name type="common">Nodular worm</name>
    <dbReference type="NCBI Taxonomy" id="61180"/>
    <lineage>
        <taxon>Eukaryota</taxon>
        <taxon>Metazoa</taxon>
        <taxon>Ecdysozoa</taxon>
        <taxon>Nematoda</taxon>
        <taxon>Chromadorea</taxon>
        <taxon>Rhabditida</taxon>
        <taxon>Rhabditina</taxon>
        <taxon>Rhabditomorpha</taxon>
        <taxon>Strongyloidea</taxon>
        <taxon>Strongylidae</taxon>
        <taxon>Oesophagostomum</taxon>
    </lineage>
</organism>
<evidence type="ECO:0000256" key="2">
    <source>
        <dbReference type="ARBA" id="ARBA00009166"/>
    </source>
</evidence>
<evidence type="ECO:0000256" key="1">
    <source>
        <dbReference type="ARBA" id="ARBA00004141"/>
    </source>
</evidence>
<feature type="transmembrane region" description="Helical" evidence="6">
    <location>
        <begin position="118"/>
        <end position="138"/>
    </location>
</feature>
<dbReference type="PANTHER" id="PTHR22945">
    <property type="entry name" value="SERPENTINE RECEPTOR, CLASS D DELTA"/>
    <property type="match status" value="1"/>
</dbReference>
<dbReference type="EMBL" id="KN556491">
    <property type="protein sequence ID" value="KHJ88078.1"/>
    <property type="molecule type" value="Genomic_DNA"/>
</dbReference>
<sequence length="170" mass="19460">MNFAVTDLLACIAALLVQQRYGFMLHCYKHNLLSLLFTLFYRYHILGGTPMQSRAIKTILFLVYIPSLAQFVSLKSVTFCSSFDTENNAKEVIEKLFGYDTTNGCVNGHRTVLEWRTFSLLLVIFAPALATYGATVLLRRKIASRLRIEQRISEHTRRIHKELLKVIGNT</sequence>
<keyword evidence="3 6" id="KW-0812">Transmembrane</keyword>
<evidence type="ECO:0000256" key="6">
    <source>
        <dbReference type="SAM" id="Phobius"/>
    </source>
</evidence>
<name>A0A0B1SRZ3_OESDE</name>
<dbReference type="OrthoDB" id="5859769at2759"/>
<evidence type="ECO:0000256" key="4">
    <source>
        <dbReference type="ARBA" id="ARBA00022989"/>
    </source>
</evidence>
<protein>
    <recommendedName>
        <fullName evidence="9">G-protein coupled receptors family 1 profile domain-containing protein</fullName>
    </recommendedName>
</protein>